<name>Q8NA50_HUMAN</name>
<protein>
    <submittedName>
        <fullName evidence="1">cDNA FLJ35839 fis, clone TESTI2006659</fullName>
    </submittedName>
</protein>
<dbReference type="EMBL" id="AK093158">
    <property type="protein sequence ID" value="BAC04078.1"/>
    <property type="molecule type" value="mRNA"/>
</dbReference>
<organism evidence="1">
    <name type="scientific">Homo sapiens</name>
    <name type="common">Human</name>
    <dbReference type="NCBI Taxonomy" id="9606"/>
    <lineage>
        <taxon>Eukaryota</taxon>
        <taxon>Metazoa</taxon>
        <taxon>Chordata</taxon>
        <taxon>Craniata</taxon>
        <taxon>Vertebrata</taxon>
        <taxon>Euteleostomi</taxon>
        <taxon>Mammalia</taxon>
        <taxon>Eutheria</taxon>
        <taxon>Euarchontoglires</taxon>
        <taxon>Primates</taxon>
        <taxon>Haplorrhini</taxon>
        <taxon>Catarrhini</taxon>
        <taxon>Hominidae</taxon>
        <taxon>Homo</taxon>
    </lineage>
</organism>
<sequence length="144" mass="15892">MSLKSLFCNSEAKDNKCYHTYSESSWSETKKIVIATKIHSFQTFSSCYSDCHGILGVLLHQLETSVAGGTFCLSIAHAWWARFAHSSWKAALGSCYQPGFHTCQGQARLGSVRGVWASEHGVQPQRTGRHTGCCSRVGSFRHCS</sequence>
<reference evidence="1" key="1">
    <citation type="journal article" date="2004" name="Nat. Genet.">
        <title>Complete sequencing and characterization of 21,243 full-length human cDNAs.</title>
        <authorList>
            <person name="Ota T."/>
            <person name="Suzuki Y."/>
            <person name="Nishikawa T."/>
            <person name="Otsuki T."/>
            <person name="Sugiyama T."/>
            <person name="Irie R."/>
            <person name="Wakamatsu A."/>
            <person name="Hayashi K."/>
            <person name="Sato H."/>
            <person name="Nagai K."/>
            <person name="Kimura K."/>
            <person name="Makita H."/>
            <person name="Sekine M."/>
            <person name="Obayashi M."/>
            <person name="Nishi T."/>
            <person name="Shibahara T."/>
            <person name="Tanaka T."/>
            <person name="Ishii S."/>
            <person name="Yamamoto J."/>
            <person name="Saito K."/>
            <person name="Kawai Y."/>
            <person name="Isono Y."/>
            <person name="Nakamura Y."/>
            <person name="Nagahari K."/>
            <person name="Murakami K."/>
            <person name="Yasuda T."/>
            <person name="Iwayanagi T."/>
            <person name="Wagatsuma M."/>
            <person name="Shiratori A."/>
            <person name="Sudo H."/>
            <person name="Hosoiri T."/>
            <person name="Kaku Y."/>
            <person name="Kodaira H."/>
            <person name="Kondo H."/>
            <person name="Sugawara M."/>
            <person name="Takahashi M."/>
            <person name="Kanda K."/>
            <person name="Yokoi T."/>
            <person name="Furuya T."/>
            <person name="Kikkawa E."/>
            <person name="Omura Y."/>
            <person name="Abe K."/>
            <person name="Kamihara K."/>
            <person name="Katsuta N."/>
            <person name="Sato K."/>
            <person name="Tanikawa M."/>
            <person name="Yamazaki M."/>
            <person name="Ninomiya K."/>
            <person name="Ishibashi T."/>
            <person name="Yamashita H."/>
            <person name="Murakawa K."/>
            <person name="Fujimori K."/>
            <person name="Tanai H."/>
            <person name="Kimata M."/>
            <person name="Watanabe M."/>
            <person name="Hiraoka S."/>
            <person name="Chiba Y."/>
            <person name="Ishida S."/>
            <person name="Ono Y."/>
            <person name="Takiguchi S."/>
            <person name="Watanabe S."/>
            <person name="Yosida M."/>
            <person name="Hotuta T."/>
            <person name="Kusano J."/>
            <person name="Kanehori K."/>
            <person name="Takahashi-Fujii A."/>
            <person name="Hara H."/>
            <person name="Tanase T."/>
            <person name="Nomura Y."/>
            <person name="Togiya S."/>
            <person name="Komai F."/>
            <person name="Hara R."/>
            <person name="Takeuchi K."/>
            <person name="Arita M."/>
            <person name="Imose N."/>
            <person name="Musashino K."/>
            <person name="Yuuki H."/>
            <person name="Oshima A."/>
            <person name="Sasaki N."/>
            <person name="Aotsuka S."/>
            <person name="Yoshikawa Y."/>
            <person name="Matsunawa H."/>
            <person name="Ichihara T."/>
            <person name="Shiohata N."/>
            <person name="Sano S."/>
            <person name="Moriya S."/>
            <person name="Momiyama H."/>
            <person name="Satoh N."/>
            <person name="Takami S."/>
            <person name="Terashima Y."/>
            <person name="Suzuki O."/>
            <person name="Nakagawa S."/>
            <person name="Senoh A."/>
            <person name="Mizoguchi H."/>
            <person name="Goto Y."/>
            <person name="Shimizu F."/>
            <person name="Wakebe H."/>
            <person name="Hishigaki H."/>
            <person name="Watanabe T."/>
            <person name="Sugiyama A."/>
            <person name="Takemoto M."/>
            <person name="Kawakami B."/>
            <person name="Yamazaki M."/>
            <person name="Watanabe K."/>
            <person name="Kumagai A."/>
            <person name="Itakura S."/>
            <person name="Fukuzumi Y."/>
            <person name="Fujimori Y."/>
            <person name="Komiyama M."/>
            <person name="Tashiro H."/>
            <person name="Tanigami A."/>
            <person name="Fujiwara T."/>
            <person name="Ono T."/>
            <person name="Yamada K."/>
            <person name="Fujii Y."/>
            <person name="Ozaki K."/>
            <person name="Hirao M."/>
            <person name="Ohmori Y."/>
            <person name="Kawabata A."/>
            <person name="Hikiji T."/>
            <person name="Kobatake N."/>
            <person name="Inagaki H."/>
            <person name="Ikema Y."/>
            <person name="Okamoto S."/>
            <person name="Okitani R."/>
            <person name="Kawakami T."/>
            <person name="Noguchi S."/>
            <person name="Itoh T."/>
            <person name="Shigeta K."/>
            <person name="Senba T."/>
            <person name="Matsumura K."/>
            <person name="Nakajima Y."/>
            <person name="Mizuno T."/>
            <person name="Morinaga M."/>
            <person name="Sasaki M."/>
            <person name="Togashi T."/>
            <person name="Oyama M."/>
            <person name="Hata H."/>
            <person name="Watanabe M."/>
            <person name="Komatsu T."/>
            <person name="Mizushima-Sugano J."/>
            <person name="Satoh T."/>
            <person name="Shirai Y."/>
            <person name="Takahashi Y."/>
            <person name="Nakagawa K."/>
            <person name="Okumura K."/>
            <person name="Nagase T."/>
            <person name="Nomura N."/>
            <person name="Kikuchi H."/>
            <person name="Masuho Y."/>
            <person name="Yamashita R."/>
            <person name="Nakai K."/>
            <person name="Yada T."/>
            <person name="Nakamura Y."/>
            <person name="Ohara O."/>
            <person name="Isogai T."/>
            <person name="Sugano S."/>
        </authorList>
    </citation>
    <scope>NUCLEOTIDE SEQUENCE</scope>
    <source>
        <tissue evidence="1">Testis</tissue>
    </source>
</reference>
<proteinExistence type="evidence at transcript level"/>
<evidence type="ECO:0000313" key="1">
    <source>
        <dbReference type="EMBL" id="BAC04078.1"/>
    </source>
</evidence>
<accession>Q8NA50</accession>
<dbReference type="AlphaFoldDB" id="Q8NA50"/>